<dbReference type="EMBL" id="HACG01002106">
    <property type="protein sequence ID" value="CEK48971.1"/>
    <property type="molecule type" value="Transcribed_RNA"/>
</dbReference>
<accession>A0A0B6XZN4</accession>
<evidence type="ECO:0000313" key="1">
    <source>
        <dbReference type="EMBL" id="CEK48971.1"/>
    </source>
</evidence>
<gene>
    <name evidence="1" type="primary">ORF5881</name>
</gene>
<reference evidence="1" key="1">
    <citation type="submission" date="2014-12" db="EMBL/GenBank/DDBJ databases">
        <title>Insight into the proteome of Arion vulgaris.</title>
        <authorList>
            <person name="Aradska J."/>
            <person name="Bulat T."/>
            <person name="Smidak R."/>
            <person name="Sarate P."/>
            <person name="Gangsoo J."/>
            <person name="Sialana F."/>
            <person name="Bilban M."/>
            <person name="Lubec G."/>
        </authorList>
    </citation>
    <scope>NUCLEOTIDE SEQUENCE</scope>
    <source>
        <tissue evidence="1">Skin</tissue>
    </source>
</reference>
<dbReference type="AlphaFoldDB" id="A0A0B6XZN4"/>
<protein>
    <submittedName>
        <fullName evidence="1">Uncharacterized protein</fullName>
    </submittedName>
</protein>
<name>A0A0B6XZN4_9EUPU</name>
<organism evidence="1">
    <name type="scientific">Arion vulgaris</name>
    <dbReference type="NCBI Taxonomy" id="1028688"/>
    <lineage>
        <taxon>Eukaryota</taxon>
        <taxon>Metazoa</taxon>
        <taxon>Spiralia</taxon>
        <taxon>Lophotrochozoa</taxon>
        <taxon>Mollusca</taxon>
        <taxon>Gastropoda</taxon>
        <taxon>Heterobranchia</taxon>
        <taxon>Euthyneura</taxon>
        <taxon>Panpulmonata</taxon>
        <taxon>Eupulmonata</taxon>
        <taxon>Stylommatophora</taxon>
        <taxon>Helicina</taxon>
        <taxon>Arionoidea</taxon>
        <taxon>Arionidae</taxon>
        <taxon>Arion</taxon>
    </lineage>
</organism>
<sequence>MWPDETAVHKEHALSFWDTYSLHRPKKLSVFILYYFSSSGMETVHTGQKSLHLQYDRTDSRLLVTYLNSRPMAILFIPPQEIIRLTEFADIRHSDWTTKLGCQHNMNFIMNDVFGGPLIEINAMDTTVYQLLISVSRPGKSCWI</sequence>
<proteinExistence type="predicted"/>